<reference evidence="2 3" key="1">
    <citation type="journal article" date="2023" name="BMC Biol.">
        <title>The compact genome of the sponge Oopsacas minuta (Hexactinellida) is lacking key metazoan core genes.</title>
        <authorList>
            <person name="Santini S."/>
            <person name="Schenkelaars Q."/>
            <person name="Jourda C."/>
            <person name="Duchesne M."/>
            <person name="Belahbib H."/>
            <person name="Rocher C."/>
            <person name="Selva M."/>
            <person name="Riesgo A."/>
            <person name="Vervoort M."/>
            <person name="Leys S.P."/>
            <person name="Kodjabachian L."/>
            <person name="Le Bivic A."/>
            <person name="Borchiellini C."/>
            <person name="Claverie J.M."/>
            <person name="Renard E."/>
        </authorList>
    </citation>
    <scope>NUCLEOTIDE SEQUENCE [LARGE SCALE GENOMIC DNA]</scope>
    <source>
        <strain evidence="2">SPO-2</strain>
    </source>
</reference>
<dbReference type="Proteomes" id="UP001165289">
    <property type="component" value="Unassembled WGS sequence"/>
</dbReference>
<organism evidence="2 3">
    <name type="scientific">Oopsacas minuta</name>
    <dbReference type="NCBI Taxonomy" id="111878"/>
    <lineage>
        <taxon>Eukaryota</taxon>
        <taxon>Metazoa</taxon>
        <taxon>Porifera</taxon>
        <taxon>Hexactinellida</taxon>
        <taxon>Hexasterophora</taxon>
        <taxon>Lyssacinosida</taxon>
        <taxon>Leucopsacidae</taxon>
        <taxon>Oopsacas</taxon>
    </lineage>
</organism>
<accession>A0AAV7K602</accession>
<evidence type="ECO:0000256" key="1">
    <source>
        <dbReference type="SAM" id="Phobius"/>
    </source>
</evidence>
<protein>
    <submittedName>
        <fullName evidence="2">Uncharacterized protein</fullName>
    </submittedName>
</protein>
<sequence>MGHFEITPLNKNIASVFCLLTAPTGTRFAKTIPQLKAGKSDKLFEFGDSLSVLGIRFDGFDFPDENNSMILTGTITIRHFTDSDFDLDLICLQDLEDGKTIEYSLTKCPSAITETNSPLVDNYNFLACFKGLLYEYYSTVIISIFLILLIQIVLAHNYEVKDWMSKFLKNRQVVLPELKASKTAYS</sequence>
<name>A0AAV7K602_9METZ</name>
<keyword evidence="1" id="KW-1133">Transmembrane helix</keyword>
<gene>
    <name evidence="2" type="ORF">LOD99_16070</name>
</gene>
<comment type="caution">
    <text evidence="2">The sequence shown here is derived from an EMBL/GenBank/DDBJ whole genome shotgun (WGS) entry which is preliminary data.</text>
</comment>
<keyword evidence="1" id="KW-0472">Membrane</keyword>
<keyword evidence="3" id="KW-1185">Reference proteome</keyword>
<keyword evidence="1" id="KW-0812">Transmembrane</keyword>
<proteinExistence type="predicted"/>
<evidence type="ECO:0000313" key="2">
    <source>
        <dbReference type="EMBL" id="KAI6656767.1"/>
    </source>
</evidence>
<feature type="transmembrane region" description="Helical" evidence="1">
    <location>
        <begin position="136"/>
        <end position="158"/>
    </location>
</feature>
<dbReference type="AlphaFoldDB" id="A0AAV7K602"/>
<dbReference type="EMBL" id="JAKMXF010000133">
    <property type="protein sequence ID" value="KAI6656767.1"/>
    <property type="molecule type" value="Genomic_DNA"/>
</dbReference>
<evidence type="ECO:0000313" key="3">
    <source>
        <dbReference type="Proteomes" id="UP001165289"/>
    </source>
</evidence>